<reference evidence="2 3" key="1">
    <citation type="journal article" date="2018" name="Nat. Ecol. Evol.">
        <title>Pezizomycetes genomes reveal the molecular basis of ectomycorrhizal truffle lifestyle.</title>
        <authorList>
            <person name="Murat C."/>
            <person name="Payen T."/>
            <person name="Noel B."/>
            <person name="Kuo A."/>
            <person name="Morin E."/>
            <person name="Chen J."/>
            <person name="Kohler A."/>
            <person name="Krizsan K."/>
            <person name="Balestrini R."/>
            <person name="Da Silva C."/>
            <person name="Montanini B."/>
            <person name="Hainaut M."/>
            <person name="Levati E."/>
            <person name="Barry K.W."/>
            <person name="Belfiori B."/>
            <person name="Cichocki N."/>
            <person name="Clum A."/>
            <person name="Dockter R.B."/>
            <person name="Fauchery L."/>
            <person name="Guy J."/>
            <person name="Iotti M."/>
            <person name="Le Tacon F."/>
            <person name="Lindquist E.A."/>
            <person name="Lipzen A."/>
            <person name="Malagnac F."/>
            <person name="Mello A."/>
            <person name="Molinier V."/>
            <person name="Miyauchi S."/>
            <person name="Poulain J."/>
            <person name="Riccioni C."/>
            <person name="Rubini A."/>
            <person name="Sitrit Y."/>
            <person name="Splivallo R."/>
            <person name="Traeger S."/>
            <person name="Wang M."/>
            <person name="Zifcakova L."/>
            <person name="Wipf D."/>
            <person name="Zambonelli A."/>
            <person name="Paolocci F."/>
            <person name="Nowrousian M."/>
            <person name="Ottonello S."/>
            <person name="Baldrian P."/>
            <person name="Spatafora J.W."/>
            <person name="Henrissat B."/>
            <person name="Nagy L.G."/>
            <person name="Aury J.M."/>
            <person name="Wincker P."/>
            <person name="Grigoriev I.V."/>
            <person name="Bonfante P."/>
            <person name="Martin F.M."/>
        </authorList>
    </citation>
    <scope>NUCLEOTIDE SEQUENCE [LARGE SCALE GENOMIC DNA]</scope>
    <source>
        <strain evidence="2 3">RN42</strain>
    </source>
</reference>
<dbReference type="Proteomes" id="UP000275078">
    <property type="component" value="Unassembled WGS sequence"/>
</dbReference>
<evidence type="ECO:0000313" key="2">
    <source>
        <dbReference type="EMBL" id="RPA86050.1"/>
    </source>
</evidence>
<feature type="compositionally biased region" description="Polar residues" evidence="1">
    <location>
        <begin position="74"/>
        <end position="94"/>
    </location>
</feature>
<feature type="compositionally biased region" description="Polar residues" evidence="1">
    <location>
        <begin position="28"/>
        <end position="37"/>
    </location>
</feature>
<evidence type="ECO:0000313" key="3">
    <source>
        <dbReference type="Proteomes" id="UP000275078"/>
    </source>
</evidence>
<feature type="compositionally biased region" description="Basic and acidic residues" evidence="1">
    <location>
        <begin position="336"/>
        <end position="359"/>
    </location>
</feature>
<feature type="region of interest" description="Disordered" evidence="1">
    <location>
        <begin position="314"/>
        <end position="359"/>
    </location>
</feature>
<feature type="compositionally biased region" description="Polar residues" evidence="1">
    <location>
        <begin position="194"/>
        <end position="204"/>
    </location>
</feature>
<proteinExistence type="predicted"/>
<feature type="region of interest" description="Disordered" evidence="1">
    <location>
        <begin position="1"/>
        <end position="230"/>
    </location>
</feature>
<dbReference type="AlphaFoldDB" id="A0A3N4IPD0"/>
<organism evidence="2 3">
    <name type="scientific">Ascobolus immersus RN42</name>
    <dbReference type="NCBI Taxonomy" id="1160509"/>
    <lineage>
        <taxon>Eukaryota</taxon>
        <taxon>Fungi</taxon>
        <taxon>Dikarya</taxon>
        <taxon>Ascomycota</taxon>
        <taxon>Pezizomycotina</taxon>
        <taxon>Pezizomycetes</taxon>
        <taxon>Pezizales</taxon>
        <taxon>Ascobolaceae</taxon>
        <taxon>Ascobolus</taxon>
    </lineage>
</organism>
<accession>A0A3N4IPD0</accession>
<protein>
    <submittedName>
        <fullName evidence="2">Uncharacterized protein</fullName>
    </submittedName>
</protein>
<sequence length="531" mass="58998">MSSESSLMEIEEPDGGNNDNDNDVHHSLPSSSLNCESETVVEAPASSSVPEIHISTRPTGLRRARHQIGPISIAETTFTTPNHNANNQAFTSDASESDQAEFAVLPARAGPRRRRLQPMVHSEEEESDEIQSSPPPPPRPQHESPQLPLPRSNSTNSTETAQAPIQNVHQLEILHPPCAEDETDDSVRDGFADVSSTTAPNSRFVSPDIYQEAPSSFADDSEETQPEPETIWPTSATLSEFWDPDIIQEAPSGFANDSNDSEESQGGCISDFGSGFGLSDEDIFERDLDIQDVMSEDSHGRQFLDDGSVEFLYEQEPPSDAEDECPSSWIQEGSNDADRDSNFNSDMDHFDEHEYGSDGWATHHEANSALLEGNFDEEEREYIRRYREPSRSTRSTHKKPINREVLEAMEGDPHYAPYHSSYYSSDYVPRRGPYSSDSSDYVPRMGPYSSQTESVVRGQSGLESHDISTANDLDDSIEQEVKPEDMSRNGLYSSQTESVVRGQSGQKSHDILTTKDLDDLIKQEVTPEDRS</sequence>
<feature type="compositionally biased region" description="Basic and acidic residues" evidence="1">
    <location>
        <begin position="507"/>
        <end position="531"/>
    </location>
</feature>
<feature type="compositionally biased region" description="Polar residues" evidence="1">
    <location>
        <begin position="151"/>
        <end position="169"/>
    </location>
</feature>
<feature type="region of interest" description="Disordered" evidence="1">
    <location>
        <begin position="249"/>
        <end position="272"/>
    </location>
</feature>
<feature type="compositionally biased region" description="Polar residues" evidence="1">
    <location>
        <begin position="490"/>
        <end position="506"/>
    </location>
</feature>
<evidence type="ECO:0000256" key="1">
    <source>
        <dbReference type="SAM" id="MobiDB-lite"/>
    </source>
</evidence>
<name>A0A3N4IPD0_ASCIM</name>
<feature type="compositionally biased region" description="Low complexity" evidence="1">
    <location>
        <begin position="414"/>
        <end position="427"/>
    </location>
</feature>
<gene>
    <name evidence="2" type="ORF">BJ508DRAFT_322196</name>
</gene>
<feature type="region of interest" description="Disordered" evidence="1">
    <location>
        <begin position="413"/>
        <end position="531"/>
    </location>
</feature>
<dbReference type="EMBL" id="ML119651">
    <property type="protein sequence ID" value="RPA86050.1"/>
    <property type="molecule type" value="Genomic_DNA"/>
</dbReference>
<keyword evidence="3" id="KW-1185">Reference proteome</keyword>